<evidence type="ECO:0000259" key="5">
    <source>
        <dbReference type="PROSITE" id="PS50011"/>
    </source>
</evidence>
<dbReference type="GO" id="GO:0005524">
    <property type="term" value="F:ATP binding"/>
    <property type="evidence" value="ECO:0007669"/>
    <property type="project" value="UniProtKB-KW"/>
</dbReference>
<dbReference type="PANTHER" id="PTHR24348:SF22">
    <property type="entry name" value="NON-SPECIFIC SERINE_THREONINE PROTEIN KINASE"/>
    <property type="match status" value="1"/>
</dbReference>
<dbReference type="InterPro" id="IPR045269">
    <property type="entry name" value="Atg1-like"/>
</dbReference>
<dbReference type="GO" id="GO:0004674">
    <property type="term" value="F:protein serine/threonine kinase activity"/>
    <property type="evidence" value="ECO:0007669"/>
    <property type="project" value="UniProtKB-KW"/>
</dbReference>
<dbReference type="SUPFAM" id="SSF56112">
    <property type="entry name" value="Protein kinase-like (PK-like)"/>
    <property type="match status" value="1"/>
</dbReference>
<keyword evidence="7" id="KW-1185">Reference proteome</keyword>
<keyword evidence="6" id="KW-0723">Serine/threonine-protein kinase</keyword>
<proteinExistence type="predicted"/>
<dbReference type="Pfam" id="PF00069">
    <property type="entry name" value="Pkinase"/>
    <property type="match status" value="1"/>
</dbReference>
<feature type="domain" description="Protein kinase" evidence="5">
    <location>
        <begin position="18"/>
        <end position="290"/>
    </location>
</feature>
<dbReference type="KEGG" id="dee:HQN60_08795"/>
<evidence type="ECO:0000256" key="2">
    <source>
        <dbReference type="ARBA" id="ARBA00022741"/>
    </source>
</evidence>
<evidence type="ECO:0000313" key="6">
    <source>
        <dbReference type="EMBL" id="QKJ66790.1"/>
    </source>
</evidence>
<keyword evidence="1" id="KW-0808">Transferase</keyword>
<dbReference type="GO" id="GO:0016020">
    <property type="term" value="C:membrane"/>
    <property type="evidence" value="ECO:0007669"/>
    <property type="project" value="TreeGrafter"/>
</dbReference>
<protein>
    <submittedName>
        <fullName evidence="6">Serine/threonine protein kinase</fullName>
    </submittedName>
</protein>
<dbReference type="InterPro" id="IPR000719">
    <property type="entry name" value="Prot_kinase_dom"/>
</dbReference>
<organism evidence="6 7">
    <name type="scientific">Deefgea piscis</name>
    <dbReference type="NCBI Taxonomy" id="2739061"/>
    <lineage>
        <taxon>Bacteria</taxon>
        <taxon>Pseudomonadati</taxon>
        <taxon>Pseudomonadota</taxon>
        <taxon>Betaproteobacteria</taxon>
        <taxon>Neisseriales</taxon>
        <taxon>Chitinibacteraceae</taxon>
        <taxon>Deefgea</taxon>
    </lineage>
</organism>
<evidence type="ECO:0000256" key="4">
    <source>
        <dbReference type="ARBA" id="ARBA00022840"/>
    </source>
</evidence>
<sequence length="322" mass="36716">MATPSNQPLARGYQLQNYTIAKLLSAGGFSIVYLAHDEHDYPVAIKEYLPNSLALRKEGVAVQAVSEEHIALFRHGLKCFFEEGKTLARIQHPNIVRVLNFFRANDTVYMVMEYERGRTLQKEIQINHEREGVDEKLIRSVFFNLLNGLREVHLNKLLHLDIKPANIYIRKDGSPVLLDFGSARQSLTAEQSRLTPMYTPGFAAPEQYRKKEQLGPWTDIYGVGASMFACIAGTAPQAADSREKDDKVQRLEQAYGDRYSPELLALIHQCLEIDHEKRPQSVLQIQKLLLEPGSVPRKKGSLIHMIKRKWTELIRPKRGDQS</sequence>
<dbReference type="GO" id="GO:0005776">
    <property type="term" value="C:autophagosome"/>
    <property type="evidence" value="ECO:0007669"/>
    <property type="project" value="TreeGrafter"/>
</dbReference>
<dbReference type="GO" id="GO:0005829">
    <property type="term" value="C:cytosol"/>
    <property type="evidence" value="ECO:0007669"/>
    <property type="project" value="TreeGrafter"/>
</dbReference>
<dbReference type="PROSITE" id="PS00108">
    <property type="entry name" value="PROTEIN_KINASE_ST"/>
    <property type="match status" value="1"/>
</dbReference>
<dbReference type="SMART" id="SM00220">
    <property type="entry name" value="S_TKc"/>
    <property type="match status" value="1"/>
</dbReference>
<keyword evidence="3 6" id="KW-0418">Kinase</keyword>
<reference evidence="6 7" key="1">
    <citation type="submission" date="2020-05" db="EMBL/GenBank/DDBJ databases">
        <title>Complete genome sequence of Deefgea sp. D17.</title>
        <authorList>
            <person name="Bae J.-W."/>
            <person name="Han J.E."/>
        </authorList>
    </citation>
    <scope>NUCLEOTIDE SEQUENCE [LARGE SCALE GENOMIC DNA]</scope>
    <source>
        <strain evidence="6 7">D17</strain>
    </source>
</reference>
<dbReference type="InterPro" id="IPR011009">
    <property type="entry name" value="Kinase-like_dom_sf"/>
</dbReference>
<dbReference type="EMBL" id="CP054143">
    <property type="protein sequence ID" value="QKJ66790.1"/>
    <property type="molecule type" value="Genomic_DNA"/>
</dbReference>
<evidence type="ECO:0000256" key="3">
    <source>
        <dbReference type="ARBA" id="ARBA00022777"/>
    </source>
</evidence>
<dbReference type="Gene3D" id="1.10.510.10">
    <property type="entry name" value="Transferase(Phosphotransferase) domain 1"/>
    <property type="match status" value="1"/>
</dbReference>
<keyword evidence="4" id="KW-0067">ATP-binding</keyword>
<accession>A0A6M8STT1</accession>
<evidence type="ECO:0000313" key="7">
    <source>
        <dbReference type="Proteomes" id="UP000504844"/>
    </source>
</evidence>
<keyword evidence="2" id="KW-0547">Nucleotide-binding</keyword>
<dbReference type="GO" id="GO:0000407">
    <property type="term" value="C:phagophore assembly site"/>
    <property type="evidence" value="ECO:0007669"/>
    <property type="project" value="TreeGrafter"/>
</dbReference>
<dbReference type="PROSITE" id="PS50011">
    <property type="entry name" value="PROTEIN_KINASE_DOM"/>
    <property type="match status" value="1"/>
</dbReference>
<dbReference type="CDD" id="cd14014">
    <property type="entry name" value="STKc_PknB_like"/>
    <property type="match status" value="1"/>
</dbReference>
<dbReference type="Proteomes" id="UP000504844">
    <property type="component" value="Chromosome"/>
</dbReference>
<dbReference type="AlphaFoldDB" id="A0A6M8STT1"/>
<dbReference type="RefSeq" id="WP_173533294.1">
    <property type="nucleotide sequence ID" value="NZ_CP054143.1"/>
</dbReference>
<evidence type="ECO:0000256" key="1">
    <source>
        <dbReference type="ARBA" id="ARBA00022679"/>
    </source>
</evidence>
<name>A0A6M8STT1_9NEIS</name>
<dbReference type="InterPro" id="IPR008271">
    <property type="entry name" value="Ser/Thr_kinase_AS"/>
</dbReference>
<gene>
    <name evidence="6" type="ORF">HQN60_08795</name>
</gene>
<dbReference type="PANTHER" id="PTHR24348">
    <property type="entry name" value="SERINE/THREONINE-PROTEIN KINASE UNC-51-RELATED"/>
    <property type="match status" value="1"/>
</dbReference>